<dbReference type="Pfam" id="PF00583">
    <property type="entry name" value="Acetyltransf_1"/>
    <property type="match status" value="2"/>
</dbReference>
<comment type="similarity">
    <text evidence="4">Belongs to the acetyltransferase family. MshD subfamily.</text>
</comment>
<feature type="binding site" evidence="4">
    <location>
        <begin position="222"/>
        <end position="224"/>
    </location>
    <ligand>
        <name>acetyl-CoA</name>
        <dbReference type="ChEBI" id="CHEBI:57288"/>
        <label>2</label>
    </ligand>
</feature>
<comment type="catalytic activity">
    <reaction evidence="4">
        <text>1D-myo-inositol 2-(L-cysteinylamino)-2-deoxy-alpha-D-glucopyranoside + acetyl-CoA = mycothiol + CoA + H(+)</text>
        <dbReference type="Rhea" id="RHEA:26172"/>
        <dbReference type="ChEBI" id="CHEBI:15378"/>
        <dbReference type="ChEBI" id="CHEBI:16768"/>
        <dbReference type="ChEBI" id="CHEBI:57287"/>
        <dbReference type="ChEBI" id="CHEBI:57288"/>
        <dbReference type="ChEBI" id="CHEBI:58887"/>
        <dbReference type="EC" id="2.3.1.189"/>
    </reaction>
</comment>
<dbReference type="InterPro" id="IPR016181">
    <property type="entry name" value="Acyl_CoA_acyltransferase"/>
</dbReference>
<proteinExistence type="inferred from homology"/>
<dbReference type="EMBL" id="CP017146">
    <property type="protein sequence ID" value="QHO69171.1"/>
    <property type="molecule type" value="Genomic_DNA"/>
</dbReference>
<dbReference type="CDD" id="cd04301">
    <property type="entry name" value="NAT_SF"/>
    <property type="match status" value="2"/>
</dbReference>
<feature type="binding site" evidence="4">
    <location>
        <position position="211"/>
    </location>
    <ligand>
        <name>1D-myo-inositol 2-(L-cysteinylamino)-2-deoxy-alpha-D-glucopyranoside</name>
        <dbReference type="ChEBI" id="CHEBI:58887"/>
    </ligand>
</feature>
<dbReference type="GO" id="GO:0035447">
    <property type="term" value="F:mycothiol synthase activity"/>
    <property type="evidence" value="ECO:0007669"/>
    <property type="project" value="UniProtKB-UniRule"/>
</dbReference>
<evidence type="ECO:0000259" key="5">
    <source>
        <dbReference type="PROSITE" id="PS51186"/>
    </source>
</evidence>
<dbReference type="PANTHER" id="PTHR43877">
    <property type="entry name" value="AMINOALKYLPHOSPHONATE N-ACETYLTRANSFERASE-RELATED-RELATED"/>
    <property type="match status" value="1"/>
</dbReference>
<dbReference type="RefSeq" id="WP_161885532.1">
    <property type="nucleotide sequence ID" value="NZ_CP017146.1"/>
</dbReference>
<reference evidence="6 7" key="1">
    <citation type="submission" date="2016-09" db="EMBL/GenBank/DDBJ databases">
        <title>Complete genome sequence of microbes from the polar regions.</title>
        <authorList>
            <person name="Liao L."/>
            <person name="Chen B."/>
        </authorList>
    </citation>
    <scope>NUCLEOTIDE SEQUENCE [LARGE SCALE GENOMIC DNA]</scope>
    <source>
        <strain evidence="6 7">ZS314</strain>
    </source>
</reference>
<feature type="domain" description="N-acetyltransferase" evidence="5">
    <location>
        <begin position="144"/>
        <end position="290"/>
    </location>
</feature>
<evidence type="ECO:0000256" key="1">
    <source>
        <dbReference type="ARBA" id="ARBA00022679"/>
    </source>
</evidence>
<feature type="domain" description="N-acetyltransferase" evidence="5">
    <location>
        <begin position="6"/>
        <end position="140"/>
    </location>
</feature>
<dbReference type="Proteomes" id="UP000464507">
    <property type="component" value="Chromosome"/>
</dbReference>
<dbReference type="HAMAP" id="MF_01698">
    <property type="entry name" value="MshD"/>
    <property type="match status" value="1"/>
</dbReference>
<dbReference type="PIRSF" id="PIRSF021524">
    <property type="entry name" value="MSH_acetyltransferase"/>
    <property type="match status" value="1"/>
</dbReference>
<evidence type="ECO:0000256" key="2">
    <source>
        <dbReference type="ARBA" id="ARBA00022737"/>
    </source>
</evidence>
<feature type="binding site" evidence="4">
    <location>
        <position position="171"/>
    </location>
    <ligand>
        <name>1D-myo-inositol 2-(L-cysteinylamino)-2-deoxy-alpha-D-glucopyranoside</name>
        <dbReference type="ChEBI" id="CHEBI:58887"/>
    </ligand>
</feature>
<dbReference type="InterPro" id="IPR017813">
    <property type="entry name" value="Mycothiol_AcTrfase"/>
</dbReference>
<comment type="subunit">
    <text evidence="4">Monomer.</text>
</comment>
<feature type="binding site" evidence="4">
    <location>
        <position position="256"/>
    </location>
    <ligand>
        <name>1D-myo-inositol 2-(L-cysteinylamino)-2-deoxy-alpha-D-glucopyranoside</name>
        <dbReference type="ChEBI" id="CHEBI:58887"/>
    </ligand>
</feature>
<comment type="function">
    <text evidence="4">Catalyzes the transfer of acetyl from acetyl-CoA to desacetylmycothiol (Cys-GlcN-Ins) to form mycothiol.</text>
</comment>
<feature type="binding site" evidence="4">
    <location>
        <begin position="229"/>
        <end position="235"/>
    </location>
    <ligand>
        <name>acetyl-CoA</name>
        <dbReference type="ChEBI" id="CHEBI:57288"/>
        <label>2</label>
    </ligand>
</feature>
<comment type="caution">
    <text evidence="4">Lacks conserved residue(s) required for the propagation of feature annotation.</text>
</comment>
<dbReference type="KEGG" id="mant:BHD05_05410"/>
<accession>A0A7L5AJ64</accession>
<protein>
    <recommendedName>
        <fullName evidence="4">Mycothiol acetyltransferase</fullName>
        <shortName evidence="4">MSH acetyltransferase</shortName>
        <ecNumber evidence="4">2.3.1.189</ecNumber>
    </recommendedName>
    <alternativeName>
        <fullName evidence="4">Mycothiol synthase</fullName>
    </alternativeName>
</protein>
<dbReference type="Gene3D" id="3.40.630.30">
    <property type="match status" value="1"/>
</dbReference>
<dbReference type="OrthoDB" id="3208058at2"/>
<keyword evidence="7" id="KW-1185">Reference proteome</keyword>
<sequence length="290" mass="30377">MPDLLVPLDPTSAEHANSLALLIGEATRADGQPPFSDQSLVDLRAGARAGTAIEIDGEIAGISIMTMGAAPAEAELVVSPTHRRRGLGARLLADVLARSGGRALIWAHGDHPDARSLAARAGLEPVRELLQLRLAPVRAPDGAAEARAFRPGADDAEWLALNAVAFADHAEQGDLTQADLDARKAEPWFDPADFLIASGDDGGMIGFCWLKVEGGIGEFYAVGVSPAAQGQGLGRGLVSAGLERLEARGIRESNLYVEAENTAAVTLYRSVGFVDHSIDIQYSSRPSSAS</sequence>
<dbReference type="InterPro" id="IPR050832">
    <property type="entry name" value="Bact_Acetyltransf"/>
</dbReference>
<organism evidence="6 7">
    <name type="scientific">Marisediminicola antarctica</name>
    <dbReference type="NCBI Taxonomy" id="674079"/>
    <lineage>
        <taxon>Bacteria</taxon>
        <taxon>Bacillati</taxon>
        <taxon>Actinomycetota</taxon>
        <taxon>Actinomycetes</taxon>
        <taxon>Micrococcales</taxon>
        <taxon>Microbacteriaceae</taxon>
        <taxon>Marisediminicola</taxon>
    </lineage>
</organism>
<feature type="binding site" evidence="4">
    <location>
        <position position="218"/>
    </location>
    <ligand>
        <name>1D-myo-inositol 2-(L-cysteinylamino)-2-deoxy-alpha-D-glucopyranoside</name>
        <dbReference type="ChEBI" id="CHEBI:58887"/>
    </ligand>
</feature>
<dbReference type="InterPro" id="IPR000182">
    <property type="entry name" value="GNAT_dom"/>
</dbReference>
<dbReference type="EC" id="2.3.1.189" evidence="4"/>
<keyword evidence="1 4" id="KW-0808">Transferase</keyword>
<name>A0A7L5AJ64_9MICO</name>
<evidence type="ECO:0000313" key="6">
    <source>
        <dbReference type="EMBL" id="QHO69171.1"/>
    </source>
</evidence>
<dbReference type="PROSITE" id="PS51186">
    <property type="entry name" value="GNAT"/>
    <property type="match status" value="2"/>
</dbReference>
<keyword evidence="2 4" id="KW-0677">Repeat</keyword>
<dbReference type="SUPFAM" id="SSF55729">
    <property type="entry name" value="Acyl-CoA N-acyltransferases (Nat)"/>
    <property type="match status" value="2"/>
</dbReference>
<feature type="binding site" evidence="4">
    <location>
        <position position="37"/>
    </location>
    <ligand>
        <name>1D-myo-inositol 2-(L-cysteinylamino)-2-deoxy-alpha-D-glucopyranoside</name>
        <dbReference type="ChEBI" id="CHEBI:58887"/>
    </ligand>
</feature>
<dbReference type="NCBIfam" id="TIGR03448">
    <property type="entry name" value="mycothiol_MshD"/>
    <property type="match status" value="1"/>
</dbReference>
<dbReference type="AlphaFoldDB" id="A0A7L5AJ64"/>
<keyword evidence="3 4" id="KW-0012">Acyltransferase</keyword>
<dbReference type="GO" id="GO:0010125">
    <property type="term" value="P:mycothiol biosynthetic process"/>
    <property type="evidence" value="ECO:0007669"/>
    <property type="project" value="UniProtKB-UniRule"/>
</dbReference>
<feature type="binding site" evidence="4">
    <location>
        <begin position="76"/>
        <end position="78"/>
    </location>
    <ligand>
        <name>acetyl-CoA</name>
        <dbReference type="ChEBI" id="CHEBI:57288"/>
        <label>1</label>
    </ligand>
</feature>
<gene>
    <name evidence="4" type="primary">mshD</name>
    <name evidence="6" type="ORF">BHD05_05410</name>
</gene>
<evidence type="ECO:0000313" key="7">
    <source>
        <dbReference type="Proteomes" id="UP000464507"/>
    </source>
</evidence>
<evidence type="ECO:0000256" key="4">
    <source>
        <dbReference type="HAMAP-Rule" id="MF_01698"/>
    </source>
</evidence>
<evidence type="ECO:0000256" key="3">
    <source>
        <dbReference type="ARBA" id="ARBA00023315"/>
    </source>
</evidence>